<comment type="subcellular location">
    <subcellularLocation>
        <location evidence="1">Nucleus</location>
    </subcellularLocation>
</comment>
<dbReference type="InterPro" id="IPR016024">
    <property type="entry name" value="ARM-type_fold"/>
</dbReference>
<feature type="region of interest" description="Disordered" evidence="4">
    <location>
        <begin position="735"/>
        <end position="784"/>
    </location>
</feature>
<evidence type="ECO:0000256" key="3">
    <source>
        <dbReference type="ARBA" id="ARBA00023242"/>
    </source>
</evidence>
<dbReference type="InterPro" id="IPR021850">
    <property type="entry name" value="Symplekin/Pta1"/>
</dbReference>
<dbReference type="Proteomes" id="UP001590950">
    <property type="component" value="Unassembled WGS sequence"/>
</dbReference>
<gene>
    <name evidence="6" type="ORF">N7G274_010397</name>
</gene>
<feature type="region of interest" description="Disordered" evidence="4">
    <location>
        <begin position="322"/>
        <end position="342"/>
    </location>
</feature>
<dbReference type="InterPro" id="IPR011989">
    <property type="entry name" value="ARM-like"/>
</dbReference>
<name>A0ABR3ZTM7_9LECA</name>
<feature type="domain" description="Symplekin/Pta1 N-terminal" evidence="5">
    <location>
        <begin position="88"/>
        <end position="325"/>
    </location>
</feature>
<keyword evidence="3" id="KW-0539">Nucleus</keyword>
<accession>A0ABR3ZTM7</accession>
<organism evidence="6 7">
    <name type="scientific">Stereocaulon virgatum</name>
    <dbReference type="NCBI Taxonomy" id="373712"/>
    <lineage>
        <taxon>Eukaryota</taxon>
        <taxon>Fungi</taxon>
        <taxon>Dikarya</taxon>
        <taxon>Ascomycota</taxon>
        <taxon>Pezizomycotina</taxon>
        <taxon>Lecanoromycetes</taxon>
        <taxon>OSLEUM clade</taxon>
        <taxon>Lecanoromycetidae</taxon>
        <taxon>Lecanorales</taxon>
        <taxon>Lecanorineae</taxon>
        <taxon>Stereocaulaceae</taxon>
        <taxon>Stereocaulon</taxon>
    </lineage>
</organism>
<protein>
    <recommendedName>
        <fullName evidence="5">Symplekin/Pta1 N-terminal domain-containing protein</fullName>
    </recommendedName>
</protein>
<keyword evidence="7" id="KW-1185">Reference proteome</keyword>
<evidence type="ECO:0000256" key="4">
    <source>
        <dbReference type="SAM" id="MobiDB-lite"/>
    </source>
</evidence>
<feature type="compositionally biased region" description="Polar residues" evidence="4">
    <location>
        <begin position="736"/>
        <end position="745"/>
    </location>
</feature>
<dbReference type="Pfam" id="PF11935">
    <property type="entry name" value="SYMPK_PTA1_N"/>
    <property type="match status" value="1"/>
</dbReference>
<dbReference type="InterPro" id="IPR032460">
    <property type="entry name" value="Symplekin/Pta1_N"/>
</dbReference>
<evidence type="ECO:0000259" key="5">
    <source>
        <dbReference type="Pfam" id="PF11935"/>
    </source>
</evidence>
<evidence type="ECO:0000256" key="1">
    <source>
        <dbReference type="ARBA" id="ARBA00004123"/>
    </source>
</evidence>
<evidence type="ECO:0000256" key="2">
    <source>
        <dbReference type="ARBA" id="ARBA00022664"/>
    </source>
</evidence>
<evidence type="ECO:0000313" key="6">
    <source>
        <dbReference type="EMBL" id="KAL2036854.1"/>
    </source>
</evidence>
<comment type="caution">
    <text evidence="6">The sequence shown here is derived from an EMBL/GenBank/DDBJ whole genome shotgun (WGS) entry which is preliminary data.</text>
</comment>
<reference evidence="6 7" key="1">
    <citation type="submission" date="2024-09" db="EMBL/GenBank/DDBJ databases">
        <title>Rethinking Asexuality: The Enigmatic Case of Functional Sexual Genes in Lepraria (Stereocaulaceae).</title>
        <authorList>
            <person name="Doellman M."/>
            <person name="Sun Y."/>
            <person name="Barcenas-Pena A."/>
            <person name="Lumbsch H.T."/>
            <person name="Grewe F."/>
        </authorList>
    </citation>
    <scope>NUCLEOTIDE SEQUENCE [LARGE SCALE GENOMIC DNA]</scope>
    <source>
        <strain evidence="6 7">Mercado 3170</strain>
    </source>
</reference>
<dbReference type="Gene3D" id="1.25.10.10">
    <property type="entry name" value="Leucine-rich Repeat Variant"/>
    <property type="match status" value="1"/>
</dbReference>
<dbReference type="SUPFAM" id="SSF48371">
    <property type="entry name" value="ARM repeat"/>
    <property type="match status" value="1"/>
</dbReference>
<dbReference type="EMBL" id="JBEFKJ010000048">
    <property type="protein sequence ID" value="KAL2036854.1"/>
    <property type="molecule type" value="Genomic_DNA"/>
</dbReference>
<evidence type="ECO:0000313" key="7">
    <source>
        <dbReference type="Proteomes" id="UP001590950"/>
    </source>
</evidence>
<proteinExistence type="predicted"/>
<keyword evidence="2" id="KW-0507">mRNA processing</keyword>
<dbReference type="PANTHER" id="PTHR15245:SF20">
    <property type="entry name" value="SYMPLEKIN"/>
    <property type="match status" value="1"/>
</dbReference>
<feature type="compositionally biased region" description="Low complexity" evidence="4">
    <location>
        <begin position="755"/>
        <end position="768"/>
    </location>
</feature>
<sequence>MAVALQDQLTQLESARQIVLKDPGLYPQIVSGILPIVGANAQLELRRWGAEFLSETFSSPVFSPRQKEDSAVGVLGTLKDLLEIPGEDAAVVKSVVQIAASIYGLVFHYIFDRLYAKSLSYVSRLVSVANPHDVPVWNQMASIKQNILKRWDTGPAGVRICCIKFVQKIIQVQTPGVIADPRRPEQNEISLAIVPRDHPMIPPSKLEPEASGLLDRLLNVFQEDHNDAMLVDATLNCLGILLRTRQSISNKIMSAILNFNPLKQVNSPMNPKAKVQIKSMERTTRALLMNMYRRNENGPFAGRIKAYVDRYTQLRQDIFDEGSRKRAFPSEPTDGLDTAKRRRVGAELPPKRASNIPPLPPGPNSFKQLFTLTTDQDLANFDVTSLPPQLMVSMTLPVLARVDQQALTEAINHVRARYLSLTSPNRTLPQVGALGDDEEDYEPDFEPSEDREQIINKADALPPEDALYTPTDLALGPFTLPQPPPMTTEETEQIGKIVISKVFDKMNALEEPPAVKRQKPGFNRLAGSNYDKEAWVTVITRLATRALAGLDDESDDEETSKAIARKGGPASRLSDAIRENLWKHIVEDFRARIGIAIAWLNEEWYNDRIQIQIASNARDQEVISRPRQHYEYWMLRVLDGIIPYLDAKDKLLIRFLSEIPEVNEKVLERVKGLARDPERVQLAVNSLLYLIMMKPPARDIALDALEDLWRHYDDAKVPAAKHLAKWRPRILASEVKPSTTPTSNGVKIEDAENPSLSTLAHTSSTSGSDQIEKKQGGLPVAAAG</sequence>
<dbReference type="PANTHER" id="PTHR15245">
    <property type="entry name" value="SYMPLEKIN-RELATED"/>
    <property type="match status" value="1"/>
</dbReference>